<dbReference type="Gene3D" id="4.10.220.110">
    <property type="match status" value="1"/>
</dbReference>
<evidence type="ECO:0000256" key="1">
    <source>
        <dbReference type="ARBA" id="ARBA00004613"/>
    </source>
</evidence>
<gene>
    <name evidence="6" type="ORF">W822_21335</name>
</gene>
<dbReference type="Gene3D" id="2.30.110.50">
    <property type="match status" value="1"/>
</dbReference>
<keyword evidence="3" id="KW-0964">Secreted</keyword>
<dbReference type="Pfam" id="PF22178">
    <property type="entry name" value="Gp5_trimer_C"/>
    <property type="match status" value="1"/>
</dbReference>
<accession>V8QNI7</accession>
<dbReference type="HOGENOM" id="CLU_004121_7_3_4"/>
<proteinExistence type="inferred from homology"/>
<dbReference type="InterPro" id="IPR054030">
    <property type="entry name" value="Gp5_Vgr_C"/>
</dbReference>
<dbReference type="PANTHER" id="PTHR32305:SF15">
    <property type="entry name" value="PROTEIN RHSA-RELATED"/>
    <property type="match status" value="1"/>
</dbReference>
<keyword evidence="7" id="KW-1185">Reference proteome</keyword>
<dbReference type="InterPro" id="IPR037026">
    <property type="entry name" value="Vgr_OB-fold_dom_sf"/>
</dbReference>
<dbReference type="InterPro" id="IPR017847">
    <property type="entry name" value="T6SS_RhsGE_Vgr_subset"/>
</dbReference>
<sequence>MLFNSMQGSDGISTLSDYRVSLLNRSMQVDVRSMLGKSLTITIQTATTPRHLNGLVAGFALVGQEGEVDRYFVYEARVVPWFWLTTQKKEFRIYQDQSVPETIRQVLAPYGYPFEFALGEKYAPRTYCVQYDETDFQFISRLLEAEGIHYYFQHEEDKHILVMSDEVQNHKTVDGYKYVPYFTEDKLSLPQQDYMTHVAVYQDLRSGQYTTSDYNFKAPNVDLKTGQHIKLEHRHNESEVYEWPGNYADDPLGERYARQRMQEQHHVRDTRTLRSTARGVTTGSLFNLMYCPRVEENREYVVLGTRYDLKENNYHSVNVQGLAGSGAEQGRRCLFELTVQCAKLPLRPPRTTRKPRTQGPQTAVVVGPAGKEIWTNEYGQVKVHFHWDRYDKRDENSSCWIRVASSWASGNFGAIQVPRIGDEVIVDFLNGDPDYPIITGRVYNAAMMPPWKLPENATQMGLYSRSTPGGDYHTANIIRFEDKIGQEEVFIRAQKDMNTEIENDASSITGRDYVEFVGRDRVTKTRRSSKEIVDKNMRTDIGGNSTTTINGDFKVVIGMSSGPRDTGKEPKNVFSAFSDHAHDFALMSNESKGNGSYTLNVRGDTWNRAGGNATEVVTGDKAVSSRSMMLSARSALVQDAQDTVTITSGQASIQLTADGTIRISGTHIIINGKRIDLN</sequence>
<dbReference type="Gene3D" id="2.40.50.230">
    <property type="entry name" value="Gp5 N-terminal domain"/>
    <property type="match status" value="1"/>
</dbReference>
<name>V8QNI7_9BURK</name>
<dbReference type="InterPro" id="IPR006531">
    <property type="entry name" value="Gp5/Vgr_OB"/>
</dbReference>
<dbReference type="STRING" id="1424334.W822_21335"/>
<evidence type="ECO:0000256" key="3">
    <source>
        <dbReference type="ARBA" id="ARBA00022525"/>
    </source>
</evidence>
<dbReference type="GO" id="GO:0005576">
    <property type="term" value="C:extracellular region"/>
    <property type="evidence" value="ECO:0007669"/>
    <property type="project" value="UniProtKB-SubCell"/>
</dbReference>
<evidence type="ECO:0000259" key="5">
    <source>
        <dbReference type="Pfam" id="PF22178"/>
    </source>
</evidence>
<comment type="subcellular location">
    <subcellularLocation>
        <location evidence="1">Secreted</location>
    </subcellularLocation>
</comment>
<feature type="domain" description="Gp5/Type VI secretion system Vgr C-terminal trimerisation" evidence="5">
    <location>
        <begin position="460"/>
        <end position="559"/>
    </location>
</feature>
<protein>
    <submittedName>
        <fullName evidence="6">Uncharacterized protein</fullName>
    </submittedName>
</protein>
<dbReference type="PANTHER" id="PTHR32305">
    <property type="match status" value="1"/>
</dbReference>
<feature type="domain" description="Gp5/Type VI secretion system Vgr protein OB-fold" evidence="4">
    <location>
        <begin position="379"/>
        <end position="443"/>
    </location>
</feature>
<dbReference type="PATRIC" id="fig|1424334.3.peg.4280"/>
<comment type="similarity">
    <text evidence="2">Belongs to the VgrG protein family.</text>
</comment>
<dbReference type="Gene3D" id="3.55.50.10">
    <property type="entry name" value="Baseplate protein-like domains"/>
    <property type="match status" value="1"/>
</dbReference>
<dbReference type="EMBL" id="AYXT01000013">
    <property type="protein sequence ID" value="ETF00903.1"/>
    <property type="molecule type" value="Genomic_DNA"/>
</dbReference>
<dbReference type="SUPFAM" id="SSF69349">
    <property type="entry name" value="Phage fibre proteins"/>
    <property type="match status" value="1"/>
</dbReference>
<dbReference type="AlphaFoldDB" id="V8QNI7"/>
<dbReference type="InterPro" id="IPR050708">
    <property type="entry name" value="T6SS_VgrG/RHS"/>
</dbReference>
<evidence type="ECO:0000313" key="6">
    <source>
        <dbReference type="EMBL" id="ETF00903.1"/>
    </source>
</evidence>
<evidence type="ECO:0000256" key="2">
    <source>
        <dbReference type="ARBA" id="ARBA00005558"/>
    </source>
</evidence>
<comment type="caution">
    <text evidence="6">The sequence shown here is derived from an EMBL/GenBank/DDBJ whole genome shotgun (WGS) entry which is preliminary data.</text>
</comment>
<dbReference type="eggNOG" id="COG3501">
    <property type="taxonomic scope" value="Bacteria"/>
</dbReference>
<dbReference type="InterPro" id="IPR006533">
    <property type="entry name" value="T6SS_Vgr_RhsGE"/>
</dbReference>
<dbReference type="Pfam" id="PF05954">
    <property type="entry name" value="Phage_GPD"/>
    <property type="match status" value="1"/>
</dbReference>
<dbReference type="NCBIfam" id="TIGR03361">
    <property type="entry name" value="VI_Rhs_Vgr"/>
    <property type="match status" value="1"/>
</dbReference>
<dbReference type="SUPFAM" id="SSF69279">
    <property type="entry name" value="Phage tail proteins"/>
    <property type="match status" value="2"/>
</dbReference>
<organism evidence="6 7">
    <name type="scientific">Advenella kashmirensis W13003</name>
    <dbReference type="NCBI Taxonomy" id="1424334"/>
    <lineage>
        <taxon>Bacteria</taxon>
        <taxon>Pseudomonadati</taxon>
        <taxon>Pseudomonadota</taxon>
        <taxon>Betaproteobacteria</taxon>
        <taxon>Burkholderiales</taxon>
        <taxon>Alcaligenaceae</taxon>
    </lineage>
</organism>
<dbReference type="SUPFAM" id="SSF69255">
    <property type="entry name" value="gp5 N-terminal domain-like"/>
    <property type="match status" value="1"/>
</dbReference>
<evidence type="ECO:0000259" key="4">
    <source>
        <dbReference type="Pfam" id="PF04717"/>
    </source>
</evidence>
<reference evidence="6 7" key="1">
    <citation type="journal article" date="2014" name="Genome Announc.">
        <title>Draft Genome Sequence of Advenella kashmirensis Strain W13003, a Polycyclic Aromatic Hydrocarbon-Degrading Bacterium.</title>
        <authorList>
            <person name="Wang X."/>
            <person name="Jin D."/>
            <person name="Zhou L."/>
            <person name="Wu L."/>
            <person name="An W."/>
            <person name="Zhao L."/>
        </authorList>
    </citation>
    <scope>NUCLEOTIDE SEQUENCE [LARGE SCALE GENOMIC DNA]</scope>
    <source>
        <strain evidence="6 7">W13003</strain>
    </source>
</reference>
<dbReference type="Pfam" id="PF04717">
    <property type="entry name" value="Phage_base_V"/>
    <property type="match status" value="1"/>
</dbReference>
<evidence type="ECO:0000313" key="7">
    <source>
        <dbReference type="Proteomes" id="UP000018733"/>
    </source>
</evidence>
<dbReference type="Proteomes" id="UP000018733">
    <property type="component" value="Unassembled WGS sequence"/>
</dbReference>
<dbReference type="NCBIfam" id="TIGR01646">
    <property type="entry name" value="vgr_GE"/>
    <property type="match status" value="1"/>
</dbReference>